<reference evidence="1 2" key="1">
    <citation type="submission" date="2018-11" db="EMBL/GenBank/DDBJ databases">
        <authorList>
            <consortium name="Pathogen Informatics"/>
        </authorList>
    </citation>
    <scope>NUCLEOTIDE SEQUENCE [LARGE SCALE GENOMIC DNA]</scope>
    <source>
        <strain>Denwood</strain>
        <strain evidence="2">Zambia</strain>
    </source>
</reference>
<gene>
    <name evidence="1" type="ORF">SMTD_LOCUS22332</name>
</gene>
<keyword evidence="2" id="KW-1185">Reference proteome</keyword>
<accession>A0A3P8KX49</accession>
<dbReference type="EMBL" id="UZAL01050933">
    <property type="protein sequence ID" value="VDP87043.1"/>
    <property type="molecule type" value="Genomic_DNA"/>
</dbReference>
<dbReference type="Proteomes" id="UP000269396">
    <property type="component" value="Unassembled WGS sequence"/>
</dbReference>
<proteinExistence type="predicted"/>
<name>A0A3P8KX49_9TREM</name>
<evidence type="ECO:0000313" key="2">
    <source>
        <dbReference type="Proteomes" id="UP000269396"/>
    </source>
</evidence>
<organism evidence="1 2">
    <name type="scientific">Schistosoma mattheei</name>
    <dbReference type="NCBI Taxonomy" id="31246"/>
    <lineage>
        <taxon>Eukaryota</taxon>
        <taxon>Metazoa</taxon>
        <taxon>Spiralia</taxon>
        <taxon>Lophotrochozoa</taxon>
        <taxon>Platyhelminthes</taxon>
        <taxon>Trematoda</taxon>
        <taxon>Digenea</taxon>
        <taxon>Strigeidida</taxon>
        <taxon>Schistosomatoidea</taxon>
        <taxon>Schistosomatidae</taxon>
        <taxon>Schistosoma</taxon>
    </lineage>
</organism>
<sequence length="42" mass="5272">MCNAENMWPNYVISQTEKFLRHELKKYEEIMRDQRKNLNQNK</sequence>
<protein>
    <submittedName>
        <fullName evidence="1">Uncharacterized protein</fullName>
    </submittedName>
</protein>
<evidence type="ECO:0000313" key="1">
    <source>
        <dbReference type="EMBL" id="VDP87043.1"/>
    </source>
</evidence>
<dbReference type="AlphaFoldDB" id="A0A3P8KX49"/>